<dbReference type="InterPro" id="IPR051128">
    <property type="entry name" value="EgtD_Methyltrsf_superfamily"/>
</dbReference>
<keyword evidence="1" id="KW-0489">Methyltransferase</keyword>
<gene>
    <name evidence="4" type="ORF">I7I53_01167</name>
</gene>
<reference evidence="4" key="1">
    <citation type="submission" date="2021-01" db="EMBL/GenBank/DDBJ databases">
        <title>Chromosome-level genome assembly of a human fungal pathogen reveals clustering of transcriptionally co-regulated genes.</title>
        <authorList>
            <person name="Voorhies M."/>
            <person name="Cohen S."/>
            <person name="Shea T.P."/>
            <person name="Petrus S."/>
            <person name="Munoz J.F."/>
            <person name="Poplawski S."/>
            <person name="Goldman W.E."/>
            <person name="Michael T."/>
            <person name="Cuomo C.A."/>
            <person name="Sil A."/>
            <person name="Beyhan S."/>
        </authorList>
    </citation>
    <scope>NUCLEOTIDE SEQUENCE</scope>
    <source>
        <strain evidence="4">H88</strain>
    </source>
</reference>
<dbReference type="AlphaFoldDB" id="A0A8A1LIM9"/>
<evidence type="ECO:0000313" key="5">
    <source>
        <dbReference type="Proteomes" id="UP000663419"/>
    </source>
</evidence>
<dbReference type="InterPro" id="IPR019257">
    <property type="entry name" value="MeTrfase_dom"/>
</dbReference>
<protein>
    <recommendedName>
        <fullName evidence="3">Histidine-specific methyltransferase SAM-dependent domain-containing protein</fullName>
    </recommendedName>
</protein>
<dbReference type="EMBL" id="CP069104">
    <property type="protein sequence ID" value="QSS53796.1"/>
    <property type="molecule type" value="Genomic_DNA"/>
</dbReference>
<dbReference type="PANTHER" id="PTHR43397">
    <property type="entry name" value="ERGOTHIONEINE BIOSYNTHESIS PROTEIN 1"/>
    <property type="match status" value="1"/>
</dbReference>
<evidence type="ECO:0000313" key="4">
    <source>
        <dbReference type="EMBL" id="QSS53796.1"/>
    </source>
</evidence>
<evidence type="ECO:0000256" key="2">
    <source>
        <dbReference type="ARBA" id="ARBA00022679"/>
    </source>
</evidence>
<dbReference type="GO" id="GO:0008168">
    <property type="term" value="F:methyltransferase activity"/>
    <property type="evidence" value="ECO:0007669"/>
    <property type="project" value="UniProtKB-KW"/>
</dbReference>
<dbReference type="PANTHER" id="PTHR43397:SF1">
    <property type="entry name" value="ERGOTHIONEINE BIOSYNTHESIS PROTEIN 1"/>
    <property type="match status" value="1"/>
</dbReference>
<evidence type="ECO:0000256" key="1">
    <source>
        <dbReference type="ARBA" id="ARBA00022603"/>
    </source>
</evidence>
<dbReference type="GO" id="GO:0032259">
    <property type="term" value="P:methylation"/>
    <property type="evidence" value="ECO:0007669"/>
    <property type="project" value="UniProtKB-KW"/>
</dbReference>
<sequence length="109" mass="12232">MAPSKLSSVPIIDIHVNDFKDSLANEIYTGLKRPHGGAKSLPTLLLYSTEGLRRFEDITYLDEYYLTNAEIEVLTTHATRIVNQLPENAQLLELGSGCVPSNYRLRARI</sequence>
<name>A0A8A1LIM9_AJEC8</name>
<accession>A0A8A1LIM9</accession>
<proteinExistence type="predicted"/>
<evidence type="ECO:0000259" key="3">
    <source>
        <dbReference type="Pfam" id="PF10017"/>
    </source>
</evidence>
<dbReference type="InterPro" id="IPR029063">
    <property type="entry name" value="SAM-dependent_MTases_sf"/>
</dbReference>
<organism evidence="4 5">
    <name type="scientific">Ajellomyces capsulatus (strain H88)</name>
    <name type="common">Darling's disease fungus</name>
    <name type="synonym">Histoplasma capsulatum</name>
    <dbReference type="NCBI Taxonomy" id="544711"/>
    <lineage>
        <taxon>Eukaryota</taxon>
        <taxon>Fungi</taxon>
        <taxon>Dikarya</taxon>
        <taxon>Ascomycota</taxon>
        <taxon>Pezizomycotina</taxon>
        <taxon>Eurotiomycetes</taxon>
        <taxon>Eurotiomycetidae</taxon>
        <taxon>Onygenales</taxon>
        <taxon>Ajellomycetaceae</taxon>
        <taxon>Histoplasma</taxon>
    </lineage>
</organism>
<feature type="domain" description="Histidine-specific methyltransferase SAM-dependent" evidence="3">
    <location>
        <begin position="24"/>
        <end position="98"/>
    </location>
</feature>
<dbReference type="VEuPathDB" id="FungiDB:I7I53_01167"/>
<dbReference type="Gene3D" id="3.40.50.150">
    <property type="entry name" value="Vaccinia Virus protein VP39"/>
    <property type="match status" value="1"/>
</dbReference>
<dbReference type="Pfam" id="PF10017">
    <property type="entry name" value="Methyltransf_33"/>
    <property type="match status" value="1"/>
</dbReference>
<keyword evidence="2" id="KW-0808">Transferase</keyword>
<dbReference type="Proteomes" id="UP000663419">
    <property type="component" value="Chromosome 3"/>
</dbReference>